<dbReference type="NCBIfam" id="NF003243">
    <property type="entry name" value="PRK04201.1"/>
    <property type="match status" value="1"/>
</dbReference>
<evidence type="ECO:0000256" key="5">
    <source>
        <dbReference type="ARBA" id="ARBA00022692"/>
    </source>
</evidence>
<evidence type="ECO:0000313" key="14">
    <source>
        <dbReference type="EMBL" id="MBB1116744.1"/>
    </source>
</evidence>
<name>A0A7W3UZL8_9GAMM</name>
<dbReference type="InterPro" id="IPR023498">
    <property type="entry name" value="Zn_transptr_ZupT"/>
</dbReference>
<keyword evidence="10" id="KW-0408">Iron</keyword>
<comment type="subcellular location">
    <subcellularLocation>
        <location evidence="1 13">Cell membrane</location>
        <topology evidence="1 13">Multi-pass membrane protein</topology>
    </subcellularLocation>
</comment>
<comment type="caution">
    <text evidence="14">The sequence shown here is derived from an EMBL/GenBank/DDBJ whole genome shotgun (WGS) entry which is preliminary data.</text>
</comment>
<evidence type="ECO:0000256" key="6">
    <source>
        <dbReference type="ARBA" id="ARBA00022723"/>
    </source>
</evidence>
<evidence type="ECO:0000256" key="11">
    <source>
        <dbReference type="ARBA" id="ARBA00023065"/>
    </source>
</evidence>
<keyword evidence="7 13" id="KW-0862">Zinc</keyword>
<evidence type="ECO:0000256" key="13">
    <source>
        <dbReference type="HAMAP-Rule" id="MF_00548"/>
    </source>
</evidence>
<evidence type="ECO:0000256" key="2">
    <source>
        <dbReference type="ARBA" id="ARBA00009703"/>
    </source>
</evidence>
<feature type="transmembrane region" description="Helical" evidence="13">
    <location>
        <begin position="152"/>
        <end position="173"/>
    </location>
</feature>
<dbReference type="InterPro" id="IPR003689">
    <property type="entry name" value="ZIP"/>
</dbReference>
<feature type="transmembrane region" description="Helical" evidence="13">
    <location>
        <begin position="35"/>
        <end position="53"/>
    </location>
</feature>
<feature type="binding site" description="M1 metal binding site" evidence="13">
    <location>
        <position position="159"/>
    </location>
    <ligand>
        <name>Zn(2+)</name>
        <dbReference type="ChEBI" id="CHEBI:29105"/>
    </ligand>
</feature>
<feature type="transmembrane region" description="Helical" evidence="13">
    <location>
        <begin position="115"/>
        <end position="132"/>
    </location>
</feature>
<feature type="transmembrane region" description="Helical" evidence="13">
    <location>
        <begin position="73"/>
        <end position="94"/>
    </location>
</feature>
<evidence type="ECO:0000256" key="1">
    <source>
        <dbReference type="ARBA" id="ARBA00004651"/>
    </source>
</evidence>
<comment type="function">
    <text evidence="13">Mediates zinc uptake. May also transport other divalent cations.</text>
</comment>
<evidence type="ECO:0000256" key="4">
    <source>
        <dbReference type="ARBA" id="ARBA00022475"/>
    </source>
</evidence>
<keyword evidence="6" id="KW-0479">Metal-binding</keyword>
<keyword evidence="11 13" id="KW-0406">Ion transport</keyword>
<accession>A0A7W3UZL8</accession>
<protein>
    <recommendedName>
        <fullName evidence="13">Zinc transporter ZupT</fullName>
    </recommendedName>
</protein>
<comment type="similarity">
    <text evidence="2 13">Belongs to the ZIP transporter (TC 2.A.5) family. ZupT subfamily.</text>
</comment>
<keyword evidence="3 13" id="KW-0813">Transport</keyword>
<feature type="transmembrane region" description="Helical" evidence="13">
    <location>
        <begin position="244"/>
        <end position="264"/>
    </location>
</feature>
<gene>
    <name evidence="13 14" type="primary">zupT</name>
    <name evidence="14" type="ORF">H4O09_06685</name>
</gene>
<keyword evidence="9 13" id="KW-1133">Transmembrane helix</keyword>
<evidence type="ECO:0000256" key="8">
    <source>
        <dbReference type="ARBA" id="ARBA00022906"/>
    </source>
</evidence>
<dbReference type="EMBL" id="JACIUV010000003">
    <property type="protein sequence ID" value="MBB1116744.1"/>
    <property type="molecule type" value="Genomic_DNA"/>
</dbReference>
<feature type="transmembrane region" description="Helical" evidence="13">
    <location>
        <begin position="180"/>
        <end position="202"/>
    </location>
</feature>
<keyword evidence="4 13" id="KW-1003">Cell membrane</keyword>
<dbReference type="Proteomes" id="UP000550609">
    <property type="component" value="Unassembled WGS sequence"/>
</dbReference>
<feature type="transmembrane region" description="Helical" evidence="13">
    <location>
        <begin position="214"/>
        <end position="232"/>
    </location>
</feature>
<feature type="binding site" description="M2 metal binding site" evidence="13">
    <location>
        <position position="163"/>
    </location>
    <ligand>
        <name>Fe(2+)</name>
        <dbReference type="ChEBI" id="CHEBI:29033"/>
    </ligand>
</feature>
<feature type="binding site" description="M2 metal binding site" evidence="13">
    <location>
        <position position="131"/>
    </location>
    <ligand>
        <name>Fe(2+)</name>
        <dbReference type="ChEBI" id="CHEBI:29033"/>
    </ligand>
</feature>
<keyword evidence="5 13" id="KW-0812">Transmembrane</keyword>
<dbReference type="Pfam" id="PF02535">
    <property type="entry name" value="Zip"/>
    <property type="match status" value="1"/>
</dbReference>
<feature type="transmembrane region" description="Helical" evidence="13">
    <location>
        <begin position="6"/>
        <end position="28"/>
    </location>
</feature>
<evidence type="ECO:0000313" key="15">
    <source>
        <dbReference type="Proteomes" id="UP000550609"/>
    </source>
</evidence>
<evidence type="ECO:0000256" key="12">
    <source>
        <dbReference type="ARBA" id="ARBA00023136"/>
    </source>
</evidence>
<dbReference type="GO" id="GO:0005385">
    <property type="term" value="F:zinc ion transmembrane transporter activity"/>
    <property type="evidence" value="ECO:0007669"/>
    <property type="project" value="UniProtKB-UniRule"/>
</dbReference>
<feature type="binding site" description="M2 metal binding site" evidence="13">
    <location>
        <position position="134"/>
    </location>
    <ligand>
        <name>Fe(2+)</name>
        <dbReference type="ChEBI" id="CHEBI:29033"/>
    </ligand>
</feature>
<keyword evidence="8 13" id="KW-0864">Zinc transport</keyword>
<proteinExistence type="inferred from homology"/>
<organism evidence="14 15">
    <name type="scientific">Stenotrophomonas koreensis</name>
    <dbReference type="NCBI Taxonomy" id="266128"/>
    <lineage>
        <taxon>Bacteria</taxon>
        <taxon>Pseudomonadati</taxon>
        <taxon>Pseudomonadota</taxon>
        <taxon>Gammaproteobacteria</taxon>
        <taxon>Lysobacterales</taxon>
        <taxon>Lysobacteraceae</taxon>
        <taxon>Stenotrophomonas</taxon>
    </lineage>
</organism>
<evidence type="ECO:0000256" key="3">
    <source>
        <dbReference type="ARBA" id="ARBA00022448"/>
    </source>
</evidence>
<sequence>MSAFGVALLVTTAAGLATGIGATLVLFTRRPSLRLLAFGLAFAAGAMVYVSLAEILPKATVAFTGVHGARLGPAWATAAFLCGLLLIAVLDRLLPNPHHSLDKDEPQRAADSAVHLRKVGLLTAIAIGAHNLPEGLATFFATLQSPALGLPLALAIAVHNIPEGVAIAIPVFAATQSRRLAIGISLAAGLAEPLGALIGYAVLGQALSATSYGWVFGLIAGIMVFLSLDELLPAAKRHAAGHETVYGLIAGMALVAISLALFAWQPAGAVSAPNAPAPGPAPVPAVH</sequence>
<evidence type="ECO:0000256" key="10">
    <source>
        <dbReference type="ARBA" id="ARBA00023004"/>
    </source>
</evidence>
<feature type="binding site" description="M2 metal binding site" evidence="13">
    <location>
        <position position="192"/>
    </location>
    <ligand>
        <name>Fe(2+)</name>
        <dbReference type="ChEBI" id="CHEBI:29033"/>
    </ligand>
</feature>
<dbReference type="AlphaFoldDB" id="A0A7W3UZL8"/>
<comment type="catalytic activity">
    <reaction evidence="13">
        <text>Zn(2+)(in) = Zn(2+)(out)</text>
        <dbReference type="Rhea" id="RHEA:29351"/>
        <dbReference type="ChEBI" id="CHEBI:29105"/>
    </reaction>
</comment>
<feature type="binding site" description="M1 metal binding site" evidence="13">
    <location>
        <position position="134"/>
    </location>
    <ligand>
        <name>Zn(2+)</name>
        <dbReference type="ChEBI" id="CHEBI:29105"/>
    </ligand>
</feature>
<dbReference type="PANTHER" id="PTHR11040">
    <property type="entry name" value="ZINC/IRON TRANSPORTER"/>
    <property type="match status" value="1"/>
</dbReference>
<dbReference type="GO" id="GO:0005886">
    <property type="term" value="C:plasma membrane"/>
    <property type="evidence" value="ECO:0007669"/>
    <property type="project" value="UniProtKB-SubCell"/>
</dbReference>
<dbReference type="PANTHER" id="PTHR11040:SF205">
    <property type="entry name" value="ZINC TRANSPORTER ZUPT"/>
    <property type="match status" value="1"/>
</dbReference>
<evidence type="ECO:0000256" key="9">
    <source>
        <dbReference type="ARBA" id="ARBA00022989"/>
    </source>
</evidence>
<feature type="binding site" description="M1 metal binding site" evidence="13">
    <location>
        <position position="163"/>
    </location>
    <ligand>
        <name>Zn(2+)</name>
        <dbReference type="ChEBI" id="CHEBI:29105"/>
    </ligand>
</feature>
<keyword evidence="12 13" id="KW-0472">Membrane</keyword>
<evidence type="ECO:0000256" key="7">
    <source>
        <dbReference type="ARBA" id="ARBA00022833"/>
    </source>
</evidence>
<dbReference type="HAMAP" id="MF_00548">
    <property type="entry name" value="ZupT"/>
    <property type="match status" value="1"/>
</dbReference>
<dbReference type="GO" id="GO:0046872">
    <property type="term" value="F:metal ion binding"/>
    <property type="evidence" value="ECO:0007669"/>
    <property type="project" value="UniProtKB-KW"/>
</dbReference>
<reference evidence="14 15" key="1">
    <citation type="submission" date="2020-08" db="EMBL/GenBank/DDBJ databases">
        <title>Stenotrophomonas sp. W1S232.</title>
        <authorList>
            <person name="Deng Y."/>
        </authorList>
    </citation>
    <scope>NUCLEOTIDE SEQUENCE [LARGE SCALE GENOMIC DNA]</scope>
    <source>
        <strain evidence="14 15">W1S232</strain>
    </source>
</reference>
<feature type="binding site" description="M2 metal binding site" evidence="13">
    <location>
        <position position="160"/>
    </location>
    <ligand>
        <name>Fe(2+)</name>
        <dbReference type="ChEBI" id="CHEBI:29033"/>
    </ligand>
</feature>